<sequence>MTEIYTCPLCGCPIQRLHGGTLADGVAAHTQTVHPDQPTPRA</sequence>
<keyword evidence="2" id="KW-1185">Reference proteome</keyword>
<gene>
    <name evidence="1" type="ORF">HMPREF0063_11938</name>
</gene>
<dbReference type="AlphaFoldDB" id="E2SE02"/>
<accession>E2SE02</accession>
<dbReference type="EMBL" id="ACLF03000006">
    <property type="protein sequence ID" value="EFQ82729.1"/>
    <property type="molecule type" value="Genomic_DNA"/>
</dbReference>
<protein>
    <submittedName>
        <fullName evidence="1">Uncharacterized protein</fullName>
    </submittedName>
</protein>
<evidence type="ECO:0000313" key="1">
    <source>
        <dbReference type="EMBL" id="EFQ82729.1"/>
    </source>
</evidence>
<comment type="caution">
    <text evidence="1">The sequence shown here is derived from an EMBL/GenBank/DDBJ whole genome shotgun (WGS) entry which is preliminary data.</text>
</comment>
<reference evidence="1" key="1">
    <citation type="submission" date="2010-08" db="EMBL/GenBank/DDBJ databases">
        <authorList>
            <person name="Muzny D."/>
            <person name="Qin X."/>
            <person name="Buhay C."/>
            <person name="Dugan-Rocha S."/>
            <person name="Ding Y."/>
            <person name="Chen G."/>
            <person name="Hawes A."/>
            <person name="Holder M."/>
            <person name="Jhangiani S."/>
            <person name="Johnson A."/>
            <person name="Khan Z."/>
            <person name="Li Z."/>
            <person name="Liu W."/>
            <person name="Liu X."/>
            <person name="Perez L."/>
            <person name="Shen H."/>
            <person name="Wang Q."/>
            <person name="Watt J."/>
            <person name="Xi L."/>
            <person name="Xin Y."/>
            <person name="Zhou J."/>
            <person name="Deng J."/>
            <person name="Jiang H."/>
            <person name="Liu Y."/>
            <person name="Qu J."/>
            <person name="Song X.-Z."/>
            <person name="Zhang L."/>
            <person name="Villasana D."/>
            <person name="Johnson A."/>
            <person name="Liu J."/>
            <person name="Liyanage D."/>
            <person name="Lorensuhewa L."/>
            <person name="Robinson T."/>
            <person name="Song A."/>
            <person name="Song B.-B."/>
            <person name="Dinh H."/>
            <person name="Thornton R."/>
            <person name="Coyle M."/>
            <person name="Francisco L."/>
            <person name="Jackson L."/>
            <person name="Javaid M."/>
            <person name="Korchina V."/>
            <person name="Kovar C."/>
            <person name="Mata R."/>
            <person name="Mathew T."/>
            <person name="Ngo R."/>
            <person name="Nguyen L."/>
            <person name="Nguyen N."/>
            <person name="Okwuonu G."/>
            <person name="Ongeri F."/>
            <person name="Pham C."/>
            <person name="Simmons D."/>
            <person name="Wilczek-Boney K."/>
            <person name="Hale W."/>
            <person name="Jakkamsetti A."/>
            <person name="Pham P."/>
            <person name="Ruth R."/>
            <person name="San Lucas F."/>
            <person name="Warren J."/>
            <person name="Zhang J."/>
            <person name="Zhao Z."/>
            <person name="Zhou C."/>
            <person name="Zhu D."/>
            <person name="Lee S."/>
            <person name="Bess C."/>
            <person name="Blankenburg K."/>
            <person name="Forbes L."/>
            <person name="Fu Q."/>
            <person name="Gubbala S."/>
            <person name="Hirani K."/>
            <person name="Jayaseelan J.C."/>
            <person name="Lara F."/>
            <person name="Munidasa M."/>
            <person name="Palculict T."/>
            <person name="Patil S."/>
            <person name="Pu L.-L."/>
            <person name="Saada N."/>
            <person name="Tang L."/>
            <person name="Weissenberger G."/>
            <person name="Zhu Y."/>
            <person name="Hemphill L."/>
            <person name="Shang Y."/>
            <person name="Youmans B."/>
            <person name="Ayvaz T."/>
            <person name="Ross M."/>
            <person name="Santibanez J."/>
            <person name="Aqrawi P."/>
            <person name="Gross S."/>
            <person name="Joshi V."/>
            <person name="Fowler G."/>
            <person name="Nazareth L."/>
            <person name="Reid J."/>
            <person name="Worley K."/>
            <person name="Petrosino J."/>
            <person name="Highlander S."/>
            <person name="Gibbs R."/>
        </authorList>
    </citation>
    <scope>NUCLEOTIDE SEQUENCE [LARGE SCALE GENOMIC DNA]</scope>
    <source>
        <strain evidence="1">DSM 15272</strain>
    </source>
</reference>
<dbReference type="Proteomes" id="UP000003111">
    <property type="component" value="Unassembled WGS sequence"/>
</dbReference>
<proteinExistence type="predicted"/>
<evidence type="ECO:0000313" key="2">
    <source>
        <dbReference type="Proteomes" id="UP000003111"/>
    </source>
</evidence>
<organism evidence="1 2">
    <name type="scientific">Aeromicrobium marinum DSM 15272</name>
    <dbReference type="NCBI Taxonomy" id="585531"/>
    <lineage>
        <taxon>Bacteria</taxon>
        <taxon>Bacillati</taxon>
        <taxon>Actinomycetota</taxon>
        <taxon>Actinomycetes</taxon>
        <taxon>Propionibacteriales</taxon>
        <taxon>Nocardioidaceae</taxon>
        <taxon>Aeromicrobium</taxon>
    </lineage>
</organism>
<dbReference type="RefSeq" id="WP_007077030.1">
    <property type="nucleotide sequence ID" value="NZ_CM001024.1"/>
</dbReference>
<dbReference type="HOGENOM" id="CLU_3246102_0_0_11"/>
<name>E2SE02_9ACTN</name>